<gene>
    <name evidence="2" type="ORF">MYCIT1_LOCUS8884</name>
</gene>
<sequence length="87" mass="9957">RPIQLFALIRALLASPSLPNLVRRMEITCGISQSQALRQTERRLLDLCTRPNYLALELGKLPPYEPPRFRSHRQASISDPQVETAFE</sequence>
<accession>A0AAD2H3B7</accession>
<feature type="non-terminal residue" evidence="2">
    <location>
        <position position="87"/>
    </location>
</feature>
<name>A0AAD2H3B7_9AGAR</name>
<protein>
    <submittedName>
        <fullName evidence="2">Uncharacterized protein</fullName>
    </submittedName>
</protein>
<organism evidence="2 3">
    <name type="scientific">Mycena citricolor</name>
    <dbReference type="NCBI Taxonomy" id="2018698"/>
    <lineage>
        <taxon>Eukaryota</taxon>
        <taxon>Fungi</taxon>
        <taxon>Dikarya</taxon>
        <taxon>Basidiomycota</taxon>
        <taxon>Agaricomycotina</taxon>
        <taxon>Agaricomycetes</taxon>
        <taxon>Agaricomycetidae</taxon>
        <taxon>Agaricales</taxon>
        <taxon>Marasmiineae</taxon>
        <taxon>Mycenaceae</taxon>
        <taxon>Mycena</taxon>
    </lineage>
</organism>
<reference evidence="2" key="1">
    <citation type="submission" date="2023-11" db="EMBL/GenBank/DDBJ databases">
        <authorList>
            <person name="De Vega J J."/>
            <person name="De Vega J J."/>
        </authorList>
    </citation>
    <scope>NUCLEOTIDE SEQUENCE</scope>
</reference>
<dbReference type="EMBL" id="CAVNYO010000110">
    <property type="protein sequence ID" value="CAK5266882.1"/>
    <property type="molecule type" value="Genomic_DNA"/>
</dbReference>
<proteinExistence type="predicted"/>
<keyword evidence="3" id="KW-1185">Reference proteome</keyword>
<evidence type="ECO:0000313" key="2">
    <source>
        <dbReference type="EMBL" id="CAK5266882.1"/>
    </source>
</evidence>
<evidence type="ECO:0000313" key="3">
    <source>
        <dbReference type="Proteomes" id="UP001295794"/>
    </source>
</evidence>
<evidence type="ECO:0000256" key="1">
    <source>
        <dbReference type="SAM" id="MobiDB-lite"/>
    </source>
</evidence>
<feature type="region of interest" description="Disordered" evidence="1">
    <location>
        <begin position="64"/>
        <end position="87"/>
    </location>
</feature>
<dbReference type="Proteomes" id="UP001295794">
    <property type="component" value="Unassembled WGS sequence"/>
</dbReference>
<comment type="caution">
    <text evidence="2">The sequence shown here is derived from an EMBL/GenBank/DDBJ whole genome shotgun (WGS) entry which is preliminary data.</text>
</comment>
<dbReference type="AlphaFoldDB" id="A0AAD2H3B7"/>
<feature type="non-terminal residue" evidence="2">
    <location>
        <position position="1"/>
    </location>
</feature>